<dbReference type="InterPro" id="IPR036312">
    <property type="entry name" value="Bifun_inhib/LTP/seed_sf"/>
</dbReference>
<dbReference type="Gene3D" id="1.10.110.10">
    <property type="entry name" value="Plant lipid-transfer and hydrophobic proteins"/>
    <property type="match status" value="1"/>
</dbReference>
<evidence type="ECO:0000313" key="6">
    <source>
        <dbReference type="EMBL" id="GMN37454.1"/>
    </source>
</evidence>
<evidence type="ECO:0000313" key="7">
    <source>
        <dbReference type="Proteomes" id="UP001187192"/>
    </source>
</evidence>
<keyword evidence="2" id="KW-0813">Transport</keyword>
<dbReference type="GO" id="GO:0005504">
    <property type="term" value="F:fatty acid binding"/>
    <property type="evidence" value="ECO:0007669"/>
    <property type="project" value="InterPro"/>
</dbReference>
<dbReference type="SMART" id="SM00499">
    <property type="entry name" value="AAI"/>
    <property type="match status" value="1"/>
</dbReference>
<dbReference type="InterPro" id="IPR016140">
    <property type="entry name" value="Bifunc_inhib/LTP/seed_store"/>
</dbReference>
<dbReference type="Pfam" id="PF14368">
    <property type="entry name" value="LTP_2"/>
    <property type="match status" value="1"/>
</dbReference>
<proteinExistence type="predicted"/>
<feature type="domain" description="Bifunctional inhibitor/plant lipid transfer protein/seed storage helical" evidence="5">
    <location>
        <begin position="32"/>
        <end position="106"/>
    </location>
</feature>
<dbReference type="AlphaFoldDB" id="A0AA87ZI51"/>
<dbReference type="PANTHER" id="PTHR33122">
    <property type="entry name" value="LIPID BINDING PROTEIN-RELATED"/>
    <property type="match status" value="1"/>
</dbReference>
<organism evidence="6 7">
    <name type="scientific">Ficus carica</name>
    <name type="common">Common fig</name>
    <dbReference type="NCBI Taxonomy" id="3494"/>
    <lineage>
        <taxon>Eukaryota</taxon>
        <taxon>Viridiplantae</taxon>
        <taxon>Streptophyta</taxon>
        <taxon>Embryophyta</taxon>
        <taxon>Tracheophyta</taxon>
        <taxon>Spermatophyta</taxon>
        <taxon>Magnoliopsida</taxon>
        <taxon>eudicotyledons</taxon>
        <taxon>Gunneridae</taxon>
        <taxon>Pentapetalae</taxon>
        <taxon>rosids</taxon>
        <taxon>fabids</taxon>
        <taxon>Rosales</taxon>
        <taxon>Moraceae</taxon>
        <taxon>Ficeae</taxon>
        <taxon>Ficus</taxon>
    </lineage>
</organism>
<keyword evidence="4" id="KW-0732">Signal</keyword>
<dbReference type="InterPro" id="IPR044741">
    <property type="entry name" value="NsLTP-like"/>
</dbReference>
<dbReference type="PANTHER" id="PTHR33122:SF36">
    <property type="entry name" value="LIPID TRANSFER PROTEIN"/>
    <property type="match status" value="1"/>
</dbReference>
<evidence type="ECO:0000259" key="5">
    <source>
        <dbReference type="SMART" id="SM00499"/>
    </source>
</evidence>
<dbReference type="Gramene" id="FCD_00024219-RA">
    <property type="protein sequence ID" value="FCD_00024219-RA:cds"/>
    <property type="gene ID" value="FCD_00024219"/>
</dbReference>
<dbReference type="CDD" id="cd04660">
    <property type="entry name" value="nsLTP_like"/>
    <property type="match status" value="1"/>
</dbReference>
<comment type="function">
    <text evidence="1">Plant non-specific lipid-transfer proteins transfer phospholipids as well as galactolipids across membranes. May play a role in wax or cutin deposition in the cell walls of expanding epidermal cells and certain secretory tissues.</text>
</comment>
<dbReference type="Proteomes" id="UP001187192">
    <property type="component" value="Unassembled WGS sequence"/>
</dbReference>
<keyword evidence="7" id="KW-1185">Reference proteome</keyword>
<feature type="chain" id="PRO_5041703500" description="Bifunctional inhibitor/plant lipid transfer protein/seed storage helical domain-containing protein" evidence="4">
    <location>
        <begin position="26"/>
        <end position="107"/>
    </location>
</feature>
<evidence type="ECO:0000256" key="4">
    <source>
        <dbReference type="SAM" id="SignalP"/>
    </source>
</evidence>
<dbReference type="SUPFAM" id="SSF47699">
    <property type="entry name" value="Bifunctional inhibitor/lipid-transfer protein/seed storage 2S albumin"/>
    <property type="match status" value="1"/>
</dbReference>
<feature type="signal peptide" evidence="4">
    <location>
        <begin position="1"/>
        <end position="25"/>
    </location>
</feature>
<keyword evidence="3" id="KW-0446">Lipid-binding</keyword>
<name>A0AA87ZI51_FICCA</name>
<accession>A0AA87ZI51</accession>
<protein>
    <recommendedName>
        <fullName evidence="5">Bifunctional inhibitor/plant lipid transfer protein/seed storage helical domain-containing protein</fullName>
    </recommendedName>
</protein>
<evidence type="ECO:0000256" key="1">
    <source>
        <dbReference type="ARBA" id="ARBA00003211"/>
    </source>
</evidence>
<dbReference type="InterPro" id="IPR039265">
    <property type="entry name" value="DIR1-like"/>
</dbReference>
<dbReference type="GO" id="GO:0009627">
    <property type="term" value="P:systemic acquired resistance"/>
    <property type="evidence" value="ECO:0007669"/>
    <property type="project" value="InterPro"/>
</dbReference>
<sequence length="107" mass="11633">MATQSKKLVLVALAVMALAILGTKGETTFSLCRMTKEGFKSCQPSVDVTSPEQQPSEACCAAISGADFQCLCNFKNSTFLKFYRVDPSLAMTLPRRCNLDGPSFHCQ</sequence>
<comment type="caution">
    <text evidence="6">The sequence shown here is derived from an EMBL/GenBank/DDBJ whole genome shotgun (WGS) entry which is preliminary data.</text>
</comment>
<evidence type="ECO:0000256" key="2">
    <source>
        <dbReference type="ARBA" id="ARBA00022448"/>
    </source>
</evidence>
<dbReference type="EMBL" id="BTGU01000007">
    <property type="protein sequence ID" value="GMN37454.1"/>
    <property type="molecule type" value="Genomic_DNA"/>
</dbReference>
<evidence type="ECO:0000256" key="3">
    <source>
        <dbReference type="ARBA" id="ARBA00023121"/>
    </source>
</evidence>
<reference evidence="6" key="1">
    <citation type="submission" date="2023-07" db="EMBL/GenBank/DDBJ databases">
        <title>draft genome sequence of fig (Ficus carica).</title>
        <authorList>
            <person name="Takahashi T."/>
            <person name="Nishimura K."/>
        </authorList>
    </citation>
    <scope>NUCLEOTIDE SEQUENCE</scope>
</reference>
<gene>
    <name evidence="6" type="ORF">TIFTF001_006826</name>
</gene>